<evidence type="ECO:0000313" key="2">
    <source>
        <dbReference type="EMBL" id="ETS76406.1"/>
    </source>
</evidence>
<proteinExistence type="predicted"/>
<accession>W3WU80</accession>
<dbReference type="AlphaFoldDB" id="W3WU80"/>
<keyword evidence="3" id="KW-1185">Reference proteome</keyword>
<gene>
    <name evidence="2" type="ORF">PFICI_11793</name>
</gene>
<evidence type="ECO:0000313" key="3">
    <source>
        <dbReference type="Proteomes" id="UP000030651"/>
    </source>
</evidence>
<dbReference type="InParanoid" id="W3WU80"/>
<dbReference type="GeneID" id="19276806"/>
<dbReference type="KEGG" id="pfy:PFICI_11793"/>
<dbReference type="Proteomes" id="UP000030651">
    <property type="component" value="Unassembled WGS sequence"/>
</dbReference>
<protein>
    <submittedName>
        <fullName evidence="2">Uncharacterized protein</fullName>
    </submittedName>
</protein>
<dbReference type="EMBL" id="KI912117">
    <property type="protein sequence ID" value="ETS76406.1"/>
    <property type="molecule type" value="Genomic_DNA"/>
</dbReference>
<reference evidence="3" key="1">
    <citation type="journal article" date="2015" name="BMC Genomics">
        <title>Genomic and transcriptomic analysis of the endophytic fungus Pestalotiopsis fici reveals its lifestyle and high potential for synthesis of natural products.</title>
        <authorList>
            <person name="Wang X."/>
            <person name="Zhang X."/>
            <person name="Liu L."/>
            <person name="Xiang M."/>
            <person name="Wang W."/>
            <person name="Sun X."/>
            <person name="Che Y."/>
            <person name="Guo L."/>
            <person name="Liu G."/>
            <person name="Guo L."/>
            <person name="Wang C."/>
            <person name="Yin W.B."/>
            <person name="Stadler M."/>
            <person name="Zhang X."/>
            <person name="Liu X."/>
        </authorList>
    </citation>
    <scope>NUCLEOTIDE SEQUENCE [LARGE SCALE GENOMIC DNA]</scope>
    <source>
        <strain evidence="3">W106-1 / CGMCC3.15140</strain>
    </source>
</reference>
<organism evidence="2 3">
    <name type="scientific">Pestalotiopsis fici (strain W106-1 / CGMCC3.15140)</name>
    <dbReference type="NCBI Taxonomy" id="1229662"/>
    <lineage>
        <taxon>Eukaryota</taxon>
        <taxon>Fungi</taxon>
        <taxon>Dikarya</taxon>
        <taxon>Ascomycota</taxon>
        <taxon>Pezizomycotina</taxon>
        <taxon>Sordariomycetes</taxon>
        <taxon>Xylariomycetidae</taxon>
        <taxon>Amphisphaeriales</taxon>
        <taxon>Sporocadaceae</taxon>
        <taxon>Pestalotiopsis</taxon>
    </lineage>
</organism>
<feature type="compositionally biased region" description="Basic and acidic residues" evidence="1">
    <location>
        <begin position="117"/>
        <end position="126"/>
    </location>
</feature>
<feature type="region of interest" description="Disordered" evidence="1">
    <location>
        <begin position="42"/>
        <end position="126"/>
    </location>
</feature>
<sequence length="126" mass="13615">MTNVVHGLGINPAMAIPTVTATIEARALDVAPLMLMDLLASSHSSRRASEGGPLRNQVAWHGSQPTNHLFDVVGDLRGDSRTSSSRPRADNMIMSPSSGSQSVRHKKMGTKYSRSQDYGDVRGRSR</sequence>
<dbReference type="RefSeq" id="XP_007838565.1">
    <property type="nucleotide sequence ID" value="XM_007840374.1"/>
</dbReference>
<dbReference type="HOGENOM" id="CLU_1982354_0_0_1"/>
<evidence type="ECO:0000256" key="1">
    <source>
        <dbReference type="SAM" id="MobiDB-lite"/>
    </source>
</evidence>
<name>W3WU80_PESFW</name>